<dbReference type="Pfam" id="PF00637">
    <property type="entry name" value="Clathrin"/>
    <property type="match status" value="8"/>
</dbReference>
<gene>
    <name evidence="9" type="ORF">B5V51_3612</name>
</gene>
<dbReference type="FunFam" id="2.130.10.110:FF:000001">
    <property type="entry name" value="Clathrin heavy chain"/>
    <property type="match status" value="1"/>
</dbReference>
<evidence type="ECO:0000256" key="7">
    <source>
        <dbReference type="PROSITE-ProRule" id="PRU01006"/>
    </source>
</evidence>
<reference evidence="9" key="1">
    <citation type="submission" date="2017-09" db="EMBL/GenBank/DDBJ databases">
        <title>Contemporary evolution of a Lepidopteran species, Heliothis virescens, in response to modern agricultural practices.</title>
        <authorList>
            <person name="Fritz M.L."/>
            <person name="Deyonke A.M."/>
            <person name="Papanicolaou A."/>
            <person name="Micinski S."/>
            <person name="Westbrook J."/>
            <person name="Gould F."/>
        </authorList>
    </citation>
    <scope>NUCLEOTIDE SEQUENCE [LARGE SCALE GENOMIC DNA]</scope>
    <source>
        <strain evidence="9">HvINT-</strain>
        <tissue evidence="9">Whole body</tissue>
    </source>
</reference>
<dbReference type="InterPro" id="IPR016025">
    <property type="entry name" value="Clathrin_H-chain_N"/>
</dbReference>
<accession>A0A2A4K2Z7</accession>
<dbReference type="FunFam" id="1.25.40.10:FF:000001">
    <property type="entry name" value="Clathrin heavy chain"/>
    <property type="match status" value="1"/>
</dbReference>
<dbReference type="EMBL" id="NWSH01000188">
    <property type="protein sequence ID" value="PCG78625.1"/>
    <property type="molecule type" value="Genomic_DNA"/>
</dbReference>
<dbReference type="Gene3D" id="1.25.40.730">
    <property type="match status" value="1"/>
</dbReference>
<dbReference type="SUPFAM" id="SSF48371">
    <property type="entry name" value="ARM repeat"/>
    <property type="match status" value="8"/>
</dbReference>
<dbReference type="InterPro" id="IPR016341">
    <property type="entry name" value="Clathrin_heavy_chain"/>
</dbReference>
<feature type="repeat" description="CHCR" evidence="7">
    <location>
        <begin position="693"/>
        <end position="835"/>
    </location>
</feature>
<dbReference type="InterPro" id="IPR055358">
    <property type="entry name" value="CHCR"/>
</dbReference>
<keyword evidence="4 6" id="KW-0168">Coated pit</keyword>
<feature type="repeat" description="CHCR" evidence="7">
    <location>
        <begin position="1466"/>
        <end position="1612"/>
    </location>
</feature>
<feature type="repeat" description="CHCR" evidence="7">
    <location>
        <begin position="1320"/>
        <end position="1461"/>
    </location>
</feature>
<dbReference type="FunFam" id="1.25.40.730:FF:000002">
    <property type="entry name" value="Clathrin heavy chain"/>
    <property type="match status" value="1"/>
</dbReference>
<dbReference type="Gene3D" id="1.25.40.10">
    <property type="entry name" value="Tetratricopeptide repeat domain"/>
    <property type="match status" value="5"/>
</dbReference>
<name>A0A2A4K2Z7_HELVI</name>
<dbReference type="GO" id="GO:0045807">
    <property type="term" value="P:positive regulation of endocytosis"/>
    <property type="evidence" value="ECO:0007669"/>
    <property type="project" value="UniProtKB-ARBA"/>
</dbReference>
<dbReference type="SUPFAM" id="SSF50989">
    <property type="entry name" value="Clathrin heavy-chain terminal domain"/>
    <property type="match status" value="1"/>
</dbReference>
<comment type="caution">
    <text evidence="9">The sequence shown here is derived from an EMBL/GenBank/DDBJ whole genome shotgun (WGS) entry which is preliminary data.</text>
</comment>
<dbReference type="GO" id="GO:0016050">
    <property type="term" value="P:vesicle organization"/>
    <property type="evidence" value="ECO:0007669"/>
    <property type="project" value="UniProtKB-ARBA"/>
</dbReference>
<keyword evidence="2" id="KW-0677">Repeat</keyword>
<evidence type="ECO:0000256" key="5">
    <source>
        <dbReference type="ARBA" id="ARBA00023329"/>
    </source>
</evidence>
<evidence type="ECO:0000256" key="6">
    <source>
        <dbReference type="PIRNR" id="PIRNR002290"/>
    </source>
</evidence>
<dbReference type="InterPro" id="IPR000547">
    <property type="entry name" value="Clathrin_H-chain/VPS_repeat"/>
</dbReference>
<feature type="repeat" description="CHCR" evidence="7">
    <location>
        <begin position="840"/>
        <end position="979"/>
    </location>
</feature>
<evidence type="ECO:0000256" key="3">
    <source>
        <dbReference type="ARBA" id="ARBA00023136"/>
    </source>
</evidence>
<dbReference type="GO" id="GO:0006898">
    <property type="term" value="P:receptor-mediated endocytosis"/>
    <property type="evidence" value="ECO:0007669"/>
    <property type="project" value="TreeGrafter"/>
</dbReference>
<dbReference type="EMBL" id="NWSH01000188">
    <property type="protein sequence ID" value="PCG78624.1"/>
    <property type="molecule type" value="Genomic_DNA"/>
</dbReference>
<dbReference type="PIRSF" id="PIRSF002290">
    <property type="entry name" value="Clathrin_H_chain"/>
    <property type="match status" value="1"/>
</dbReference>
<dbReference type="Gene3D" id="2.130.10.110">
    <property type="entry name" value="Clathrin heavy-chain terminal domain"/>
    <property type="match status" value="1"/>
</dbReference>
<sequence>MAQILPIRFQEHLQLTNVGISPASISFNTLTMESDKFICVREKVGETAEVVIIDMADPTNPIRRPISADSAIMNPASKVIALKGKAGVEAAQKTLQIFNIEMKSKMKAHTMTEDIVFWKWISLNTLALVTKMSVYHWSMEGDSTPVKMFDRHSSLADCQIINYRTDPKQQWLLLVGISAQQNRVVGAMQLYSVERKCSQPIEGHAASFATFKAEGNAEPSTLFCFAVRTAQGGKLHIIEVGQTPAGNQPFLKKAVDVFFPAEAQNDFPVAMQVSPKYDVIYLITKYGYIHMYDIETGTCIYMNRISSDTIFVTAPHETTGGIIGVNRKGQVLSVTVEEDSIVPYINAVLQNPELALRLAVRNNLAGAEELFVRKFNMLFTNGQYGEAAKVAAMAPRGILRTPQTIQRFQQVPTQPGQTSPLLQYFGILLDQAQLNKFESLELCRPVLLQGRKQLLEKWLKEEKLECSEELGDLVKQVDPTLALSVYLRANVAAKVIQCFAETGQFQKIVLYAKKVGYTPDYIYLLRSVMRTNPEQGAGFAGMLVAEEPPLADINQIVDVFMEQNMVQQCTAFLLDALKNNRPEEGPLQTRLLEMNLMSAPQVADAILGNAMFTHYDRAHVAQLCEKAGLLQRALEHYTDLYDIKRAVVHTHLLPADWLVTYFGSLSVEDSLECLKAMLQANIRQNLQICVQIATKYHEQLTTKSLIELFESFKTYEGLFYFLGSIVNFSQDPEVHFKYIQAACKTGQIKEVERICRESNCYNAERVKNFLKEAKLPDQLPLIIVCDRFDFVHDLVLYLYRNSLQKYIEIYVQKVNPSRLPVVVGGLLDVDCAEDIIKNLILVVRGQFSTDELVAEVEKRNRLKLLLPWLETRVHEGSTEPATHNALAKIYIDSNNNPERFLKENQWYDSRVVGRYCEKRDPHLACVAYERGQCDRELIAVCNDNSLFKTQARYLVRRRDPDLWLEVLAEANPFKRQLIDQVVQTALSETQDPEDISVTVKAFMTADLPNELIELLEKIVLDNSVFSDHRNLQNLLILTAIKADRSRVMEYINRLDNYDAPDIANIAINNELYEEAFAIFKKFDVNTSAIQVLIEQVKDLERAYEFAERCNEPGVWSQLAKAQLQQGLVKEAIDSYIKADDPSAYMDVVATATNRESWEDLVRYLQVVQTALSETQDPEDISVTVKAFMTADLPNELIELLEKIVLDNSVFSDHRNLQNLLILTAIKADRSRVMEYINRLDNYDAPDIANIAINNELYEEAFAIFKKFDVNTSAIQVLIEQVKDLERAYEFAERCNEPGVWSQLAKAQLQQGLVKEAIDSYIKADDPSAYMDVVATATNRESWEDLVRYLQMARKKARESYIESELIYAYARTGRLADLEEFISGPNHADIQKIGDRCFDDKMYNAAKLLYNNVSNFARLAITLVHLKEFQGAVDSARKANSTRTWKEVCFACVDAGEFRLAQMCGLHIVVHADELEDLINYYQDRGHFDELISLLEAALGLERAHMGMFTELAILYSKYKPAKMREHLELFWSRVNIPKVLRAAEQAHLWSELVFLYDKYEEYDNAALTMMQHPTEAWREGHFKDIITKVANMELYYKAIQFYLDYKPLLLNDLLLVLAPRMDHTRAVTFFTKAGHLQLVKAYLRSVQSLNNKAVNEALNSLLIDEEDYQGLRTSIDAFDNFDTIALAQQLEKHELTEFRRIAAYLYKGNNRWKQSVELCKKDALYADAMEYASESRSAEVAEELLNWFLERDNYECFSACLYQCYDLLKPDVVIELAWRHNIMDFAMPFLIQTVRELTTKVEKLEEADAKRSTESAEHEAKPAMIMEPQLMLTAGPSMPYVPAGVGAQASPYAYAAQAPSPAPYHGYGM</sequence>
<feature type="domain" description="Clathrin heavy chain linker core motif" evidence="8">
    <location>
        <begin position="338"/>
        <end position="361"/>
    </location>
</feature>
<dbReference type="GO" id="GO:0045334">
    <property type="term" value="C:clathrin-coated endocytic vesicle"/>
    <property type="evidence" value="ECO:0007669"/>
    <property type="project" value="TreeGrafter"/>
</dbReference>
<feature type="repeat" description="CHCR" evidence="7">
    <location>
        <begin position="1615"/>
        <end position="1758"/>
    </location>
</feature>
<organism evidence="9">
    <name type="scientific">Heliothis virescens</name>
    <name type="common">Tobacco budworm moth</name>
    <dbReference type="NCBI Taxonomy" id="7102"/>
    <lineage>
        <taxon>Eukaryota</taxon>
        <taxon>Metazoa</taxon>
        <taxon>Ecdysozoa</taxon>
        <taxon>Arthropoda</taxon>
        <taxon>Hexapoda</taxon>
        <taxon>Insecta</taxon>
        <taxon>Pterygota</taxon>
        <taxon>Neoptera</taxon>
        <taxon>Endopterygota</taxon>
        <taxon>Lepidoptera</taxon>
        <taxon>Glossata</taxon>
        <taxon>Ditrysia</taxon>
        <taxon>Noctuoidea</taxon>
        <taxon>Noctuidae</taxon>
        <taxon>Heliothinae</taxon>
        <taxon>Heliothis</taxon>
    </lineage>
</organism>
<dbReference type="InterPro" id="IPR011990">
    <property type="entry name" value="TPR-like_helical_dom_sf"/>
</dbReference>
<dbReference type="GO" id="GO:0030130">
    <property type="term" value="C:clathrin coat of trans-Golgi network vesicle"/>
    <property type="evidence" value="ECO:0007669"/>
    <property type="project" value="InterPro"/>
</dbReference>
<comment type="subcellular location">
    <subcellularLocation>
        <location evidence="6">Cytoplasmic vesicle membrane</location>
        <topology evidence="6">Peripheral membrane protein</topology>
        <orientation evidence="6">Cytoplasmic side</orientation>
    </subcellularLocation>
    <subcellularLocation>
        <location evidence="6">Membrane</location>
        <location evidence="6">Coated pit</location>
        <topology evidence="6">Peripheral membrane protein</topology>
        <orientation evidence="6">Cytoplasmic side</orientation>
    </subcellularLocation>
</comment>
<dbReference type="Pfam" id="PF13838">
    <property type="entry name" value="Clathrin_H_link"/>
    <property type="match status" value="1"/>
</dbReference>
<dbReference type="FunFam" id="1.25.40.10:FF:000007">
    <property type="entry name" value="Clathrin heavy chain"/>
    <property type="match status" value="1"/>
</dbReference>
<evidence type="ECO:0000313" key="9">
    <source>
        <dbReference type="EMBL" id="PCG78625.1"/>
    </source>
</evidence>
<protein>
    <recommendedName>
        <fullName evidence="6">Clathrin heavy chain</fullName>
    </recommendedName>
</protein>
<keyword evidence="3 6" id="KW-0472">Membrane</keyword>
<feature type="repeat" description="CHCR" evidence="7">
    <location>
        <begin position="986"/>
        <end position="1131"/>
    </location>
</feature>
<feature type="repeat" description="CHCR" evidence="7">
    <location>
        <begin position="1171"/>
        <end position="1316"/>
    </location>
</feature>
<dbReference type="PANTHER" id="PTHR10292">
    <property type="entry name" value="CLATHRIN HEAVY CHAIN RELATED"/>
    <property type="match status" value="1"/>
</dbReference>
<dbReference type="GO" id="GO:0006886">
    <property type="term" value="P:intracellular protein transport"/>
    <property type="evidence" value="ECO:0007669"/>
    <property type="project" value="UniProtKB-UniRule"/>
</dbReference>
<dbReference type="STRING" id="7102.A0A2A4K2Z7"/>
<dbReference type="PROSITE" id="PS50236">
    <property type="entry name" value="CHCR"/>
    <property type="match status" value="8"/>
</dbReference>
<dbReference type="InterPro" id="IPR016024">
    <property type="entry name" value="ARM-type_fold"/>
</dbReference>
<dbReference type="GO" id="GO:0005198">
    <property type="term" value="F:structural molecule activity"/>
    <property type="evidence" value="ECO:0007669"/>
    <property type="project" value="InterPro"/>
</dbReference>
<dbReference type="GO" id="GO:0030132">
    <property type="term" value="C:clathrin coat of coated pit"/>
    <property type="evidence" value="ECO:0007669"/>
    <property type="project" value="InterPro"/>
</dbReference>
<evidence type="ECO:0000259" key="8">
    <source>
        <dbReference type="Pfam" id="PF09268"/>
    </source>
</evidence>
<dbReference type="PANTHER" id="PTHR10292:SF1">
    <property type="entry name" value="CLATHRIN HEAVY CHAIN"/>
    <property type="match status" value="1"/>
</dbReference>
<evidence type="ECO:0000256" key="1">
    <source>
        <dbReference type="ARBA" id="ARBA00009535"/>
    </source>
</evidence>
<keyword evidence="5 6" id="KW-0968">Cytoplasmic vesicle</keyword>
<dbReference type="Pfam" id="PF09268">
    <property type="entry name" value="Clathrin-link"/>
    <property type="match status" value="1"/>
</dbReference>
<dbReference type="GO" id="GO:0071439">
    <property type="term" value="C:clathrin complex"/>
    <property type="evidence" value="ECO:0007669"/>
    <property type="project" value="InterPro"/>
</dbReference>
<evidence type="ECO:0000256" key="4">
    <source>
        <dbReference type="ARBA" id="ARBA00023176"/>
    </source>
</evidence>
<dbReference type="GO" id="GO:0005938">
    <property type="term" value="C:cell cortex"/>
    <property type="evidence" value="ECO:0007669"/>
    <property type="project" value="TreeGrafter"/>
</dbReference>
<dbReference type="Pfam" id="PF01394">
    <property type="entry name" value="Clathrin_propel"/>
    <property type="match status" value="5"/>
</dbReference>
<evidence type="ECO:0000256" key="2">
    <source>
        <dbReference type="ARBA" id="ARBA00022737"/>
    </source>
</evidence>
<dbReference type="FunFam" id="1.25.40.10:FF:000002">
    <property type="entry name" value="Clathrin heavy chain"/>
    <property type="match status" value="2"/>
</dbReference>
<dbReference type="InterPro" id="IPR022365">
    <property type="entry name" value="Clathrin_H-chain_propeller_rpt"/>
</dbReference>
<proteinExistence type="inferred from homology"/>
<comment type="similarity">
    <text evidence="1 6">Belongs to the clathrin heavy chain family.</text>
</comment>
<dbReference type="GO" id="GO:0032051">
    <property type="term" value="F:clathrin light chain binding"/>
    <property type="evidence" value="ECO:0007669"/>
    <property type="project" value="InterPro"/>
</dbReference>
<dbReference type="InterPro" id="IPR015348">
    <property type="entry name" value="Clathrin_H-chain_linker_core"/>
</dbReference>
<comment type="function">
    <text evidence="6">Clathrin is the major protein of the polyhedral coat of coated pits and vesicles.</text>
</comment>
<feature type="repeat" description="CHCR" evidence="7">
    <location>
        <begin position="544"/>
        <end position="690"/>
    </location>
</feature>
<dbReference type="SMART" id="SM00299">
    <property type="entry name" value="CLH"/>
    <property type="match status" value="8"/>
</dbReference>
<dbReference type="FunFam" id="1.25.40.10:FF:000095">
    <property type="entry name" value="Clathrin heavy chain"/>
    <property type="match status" value="1"/>
</dbReference>